<dbReference type="InterPro" id="IPR002810">
    <property type="entry name" value="NfeD-like_C"/>
</dbReference>
<evidence type="ECO:0000259" key="6">
    <source>
        <dbReference type="Pfam" id="PF01957"/>
    </source>
</evidence>
<evidence type="ECO:0000256" key="3">
    <source>
        <dbReference type="ARBA" id="ARBA00022989"/>
    </source>
</evidence>
<dbReference type="InterPro" id="IPR012340">
    <property type="entry name" value="NA-bd_OB-fold"/>
</dbReference>
<evidence type="ECO:0000256" key="4">
    <source>
        <dbReference type="ARBA" id="ARBA00023136"/>
    </source>
</evidence>
<evidence type="ECO:0000256" key="2">
    <source>
        <dbReference type="ARBA" id="ARBA00022692"/>
    </source>
</evidence>
<dbReference type="RefSeq" id="WP_212987512.1">
    <property type="nucleotide sequence ID" value="NZ_BAABEA010000044.1"/>
</dbReference>
<feature type="transmembrane region" description="Helical" evidence="5">
    <location>
        <begin position="44"/>
        <end position="63"/>
    </location>
</feature>
<dbReference type="EMBL" id="BOQL01000015">
    <property type="protein sequence ID" value="GIM65037.1"/>
    <property type="molecule type" value="Genomic_DNA"/>
</dbReference>
<keyword evidence="3 5" id="KW-1133">Transmembrane helix</keyword>
<dbReference type="GO" id="GO:0005886">
    <property type="term" value="C:plasma membrane"/>
    <property type="evidence" value="ECO:0007669"/>
    <property type="project" value="TreeGrafter"/>
</dbReference>
<dbReference type="Gene3D" id="2.40.50.140">
    <property type="entry name" value="Nucleic acid-binding proteins"/>
    <property type="match status" value="1"/>
</dbReference>
<dbReference type="PANTHER" id="PTHR33507:SF3">
    <property type="entry name" value="INNER MEMBRANE PROTEIN YBBJ"/>
    <property type="match status" value="1"/>
</dbReference>
<dbReference type="Pfam" id="PF01957">
    <property type="entry name" value="NfeD"/>
    <property type="match status" value="1"/>
</dbReference>
<dbReference type="Proteomes" id="UP000681340">
    <property type="component" value="Unassembled WGS sequence"/>
</dbReference>
<sequence length="151" mass="15635">MDVVLWVVVAAVLAVAEIFTATLFLIMFSAGALAAAAAAALGAPVPLQAGVFVAVSALTLAAARPALRRHLSRPGPVGLGMEAMQGAAAVVVEQVDAEHGMVKIDGELWQARSLESAVTYPPGERVRIAEINAGTAVVWRDDLSDMTDFQA</sequence>
<evidence type="ECO:0000313" key="7">
    <source>
        <dbReference type="EMBL" id="GIM65037.1"/>
    </source>
</evidence>
<comment type="subcellular location">
    <subcellularLocation>
        <location evidence="1">Membrane</location>
        <topology evidence="1">Multi-pass membrane protein</topology>
    </subcellularLocation>
</comment>
<keyword evidence="8" id="KW-1185">Reference proteome</keyword>
<proteinExistence type="predicted"/>
<accession>A0A919S654</accession>
<comment type="caution">
    <text evidence="7">The sequence shown here is derived from an EMBL/GenBank/DDBJ whole genome shotgun (WGS) entry which is preliminary data.</text>
</comment>
<evidence type="ECO:0000256" key="1">
    <source>
        <dbReference type="ARBA" id="ARBA00004141"/>
    </source>
</evidence>
<protein>
    <recommendedName>
        <fullName evidence="6">NfeD-like C-terminal domain-containing protein</fullName>
    </recommendedName>
</protein>
<name>A0A919S654_9ACTN</name>
<organism evidence="7 8">
    <name type="scientific">Actinoplanes auranticolor</name>
    <dbReference type="NCBI Taxonomy" id="47988"/>
    <lineage>
        <taxon>Bacteria</taxon>
        <taxon>Bacillati</taxon>
        <taxon>Actinomycetota</taxon>
        <taxon>Actinomycetes</taxon>
        <taxon>Micromonosporales</taxon>
        <taxon>Micromonosporaceae</taxon>
        <taxon>Actinoplanes</taxon>
    </lineage>
</organism>
<reference evidence="7" key="1">
    <citation type="submission" date="2021-03" db="EMBL/GenBank/DDBJ databases">
        <title>Whole genome shotgun sequence of Actinoplanes auranticolor NBRC 12245.</title>
        <authorList>
            <person name="Komaki H."/>
            <person name="Tamura T."/>
        </authorList>
    </citation>
    <scope>NUCLEOTIDE SEQUENCE</scope>
    <source>
        <strain evidence="7">NBRC 12245</strain>
    </source>
</reference>
<dbReference type="SUPFAM" id="SSF141322">
    <property type="entry name" value="NfeD domain-like"/>
    <property type="match status" value="1"/>
</dbReference>
<evidence type="ECO:0000256" key="5">
    <source>
        <dbReference type="SAM" id="Phobius"/>
    </source>
</evidence>
<keyword evidence="4 5" id="KW-0472">Membrane</keyword>
<feature type="domain" description="NfeD-like C-terminal" evidence="6">
    <location>
        <begin position="82"/>
        <end position="140"/>
    </location>
</feature>
<evidence type="ECO:0000313" key="8">
    <source>
        <dbReference type="Proteomes" id="UP000681340"/>
    </source>
</evidence>
<dbReference type="InterPro" id="IPR052165">
    <property type="entry name" value="Membrane_assoc_protease"/>
</dbReference>
<gene>
    <name evidence="7" type="ORF">Aau02nite_14260</name>
</gene>
<keyword evidence="2 5" id="KW-0812">Transmembrane</keyword>
<dbReference type="AlphaFoldDB" id="A0A919S654"/>
<dbReference type="PANTHER" id="PTHR33507">
    <property type="entry name" value="INNER MEMBRANE PROTEIN YBBJ"/>
    <property type="match status" value="1"/>
</dbReference>